<dbReference type="PANTHER" id="PTHR10578:SF107">
    <property type="entry name" value="2-HYDROXYACID OXIDASE 1"/>
    <property type="match status" value="1"/>
</dbReference>
<evidence type="ECO:0000256" key="3">
    <source>
        <dbReference type="ARBA" id="ARBA00022643"/>
    </source>
</evidence>
<evidence type="ECO:0000313" key="9">
    <source>
        <dbReference type="EMBL" id="EAQ14769.1"/>
    </source>
</evidence>
<feature type="binding site" evidence="7">
    <location>
        <position position="276"/>
    </location>
    <ligand>
        <name>FMN</name>
        <dbReference type="ChEBI" id="CHEBI:58210"/>
    </ligand>
</feature>
<evidence type="ECO:0000256" key="4">
    <source>
        <dbReference type="ARBA" id="ARBA00023002"/>
    </source>
</evidence>
<dbReference type="RefSeq" id="WP_008334632.1">
    <property type="nucleotide sequence ID" value="NZ_CH902578.1"/>
</dbReference>
<dbReference type="Gene3D" id="3.20.20.70">
    <property type="entry name" value="Aldolase class I"/>
    <property type="match status" value="1"/>
</dbReference>
<organism evidence="9 10">
    <name type="scientific">Maritimibacter alkaliphilus HTCC2654</name>
    <dbReference type="NCBI Taxonomy" id="314271"/>
    <lineage>
        <taxon>Bacteria</taxon>
        <taxon>Pseudomonadati</taxon>
        <taxon>Pseudomonadota</taxon>
        <taxon>Alphaproteobacteria</taxon>
        <taxon>Rhodobacterales</taxon>
        <taxon>Roseobacteraceae</taxon>
        <taxon>Maritimibacter</taxon>
    </lineage>
</organism>
<dbReference type="FunFam" id="3.20.20.70:FF:000029">
    <property type="entry name" value="L-lactate dehydrogenase"/>
    <property type="match status" value="1"/>
</dbReference>
<feature type="binding site" evidence="7">
    <location>
        <begin position="81"/>
        <end position="83"/>
    </location>
    <ligand>
        <name>FMN</name>
        <dbReference type="ChEBI" id="CHEBI:58210"/>
    </ligand>
</feature>
<dbReference type="OrthoDB" id="9770452at2"/>
<accession>A3VA28</accession>
<keyword evidence="3 7" id="KW-0288">FMN</keyword>
<name>A3VA28_9RHOB</name>
<evidence type="ECO:0000256" key="5">
    <source>
        <dbReference type="ARBA" id="ARBA00024042"/>
    </source>
</evidence>
<feature type="binding site" evidence="7">
    <location>
        <position position="278"/>
    </location>
    <ligand>
        <name>glyoxylate</name>
        <dbReference type="ChEBI" id="CHEBI:36655"/>
    </ligand>
</feature>
<dbReference type="GO" id="GO:0010181">
    <property type="term" value="F:FMN binding"/>
    <property type="evidence" value="ECO:0007669"/>
    <property type="project" value="InterPro"/>
</dbReference>
<feature type="binding site" evidence="7">
    <location>
        <position position="254"/>
    </location>
    <ligand>
        <name>FMN</name>
        <dbReference type="ChEBI" id="CHEBI:58210"/>
    </ligand>
</feature>
<dbReference type="EMBL" id="AAMT01000001">
    <property type="protein sequence ID" value="EAQ14769.1"/>
    <property type="molecule type" value="Genomic_DNA"/>
</dbReference>
<comment type="cofactor">
    <cofactor evidence="1">
        <name>FMN</name>
        <dbReference type="ChEBI" id="CHEBI:58210"/>
    </cofactor>
</comment>
<dbReference type="eggNOG" id="COG1304">
    <property type="taxonomic scope" value="Bacteria"/>
</dbReference>
<proteinExistence type="inferred from homology"/>
<dbReference type="InterPro" id="IPR012133">
    <property type="entry name" value="Alpha-hydoxy_acid_DH_FMN"/>
</dbReference>
<dbReference type="STRING" id="314271.RB2654_19338"/>
<feature type="binding site" evidence="7">
    <location>
        <position position="110"/>
    </location>
    <ligand>
        <name>FMN</name>
        <dbReference type="ChEBI" id="CHEBI:58210"/>
    </ligand>
</feature>
<feature type="domain" description="FMN hydroxy acid dehydrogenase" evidence="8">
    <location>
        <begin position="2"/>
        <end position="383"/>
    </location>
</feature>
<dbReference type="InterPro" id="IPR013785">
    <property type="entry name" value="Aldolase_TIM"/>
</dbReference>
<dbReference type="PROSITE" id="PS00557">
    <property type="entry name" value="FMN_HYDROXY_ACID_DH_1"/>
    <property type="match status" value="1"/>
</dbReference>
<gene>
    <name evidence="9" type="ORF">RB2654_19338</name>
</gene>
<protein>
    <submittedName>
        <fullName evidence="9">L-lactate dehydrogenase</fullName>
    </submittedName>
</protein>
<feature type="binding site" evidence="7">
    <location>
        <position position="169"/>
    </location>
    <ligand>
        <name>glyoxylate</name>
        <dbReference type="ChEBI" id="CHEBI:36655"/>
    </ligand>
</feature>
<dbReference type="InterPro" id="IPR000262">
    <property type="entry name" value="FMN-dep_DH"/>
</dbReference>
<evidence type="ECO:0000256" key="1">
    <source>
        <dbReference type="ARBA" id="ARBA00001917"/>
    </source>
</evidence>
<keyword evidence="2 7" id="KW-0285">Flavoprotein</keyword>
<feature type="binding site" evidence="7">
    <location>
        <position position="160"/>
    </location>
    <ligand>
        <name>FMN</name>
        <dbReference type="ChEBI" id="CHEBI:58210"/>
    </ligand>
</feature>
<comment type="caution">
    <text evidence="9">The sequence shown here is derived from an EMBL/GenBank/DDBJ whole genome shotgun (WGS) entry which is preliminary data.</text>
</comment>
<keyword evidence="10" id="KW-1185">Reference proteome</keyword>
<evidence type="ECO:0000256" key="7">
    <source>
        <dbReference type="PIRSR" id="PIRSR000138-2"/>
    </source>
</evidence>
<dbReference type="Pfam" id="PF01070">
    <property type="entry name" value="FMN_dh"/>
    <property type="match status" value="1"/>
</dbReference>
<keyword evidence="4" id="KW-0560">Oxidoreductase</keyword>
<feature type="active site" description="Proton acceptor" evidence="6">
    <location>
        <position position="278"/>
    </location>
</feature>
<comment type="similarity">
    <text evidence="5">Belongs to the FMN-dependent alpha-hydroxy acid dehydrogenase family.</text>
</comment>
<dbReference type="SUPFAM" id="SSF51395">
    <property type="entry name" value="FMN-linked oxidoreductases"/>
    <property type="match status" value="1"/>
</dbReference>
<dbReference type="GO" id="GO:0016614">
    <property type="term" value="F:oxidoreductase activity, acting on CH-OH group of donors"/>
    <property type="evidence" value="ECO:0007669"/>
    <property type="project" value="UniProtKB-ARBA"/>
</dbReference>
<dbReference type="Proteomes" id="UP000002931">
    <property type="component" value="Unassembled WGS sequence"/>
</dbReference>
<dbReference type="CDD" id="cd02809">
    <property type="entry name" value="alpha_hydroxyacid_oxid_FMN"/>
    <property type="match status" value="1"/>
</dbReference>
<dbReference type="PROSITE" id="PS51349">
    <property type="entry name" value="FMN_HYDROXY_ACID_DH_2"/>
    <property type="match status" value="1"/>
</dbReference>
<evidence type="ECO:0000256" key="2">
    <source>
        <dbReference type="ARBA" id="ARBA00022630"/>
    </source>
</evidence>
<feature type="binding site" evidence="7">
    <location>
        <position position="134"/>
    </location>
    <ligand>
        <name>glyoxylate</name>
        <dbReference type="ChEBI" id="CHEBI:36655"/>
    </ligand>
</feature>
<dbReference type="InterPro" id="IPR037396">
    <property type="entry name" value="FMN_HAD"/>
</dbReference>
<feature type="binding site" evidence="7">
    <location>
        <position position="132"/>
    </location>
    <ligand>
        <name>glyoxylate</name>
        <dbReference type="ChEBI" id="CHEBI:36655"/>
    </ligand>
</feature>
<feature type="binding site" evidence="7">
    <location>
        <begin position="332"/>
        <end position="333"/>
    </location>
    <ligand>
        <name>FMN</name>
        <dbReference type="ChEBI" id="CHEBI:58210"/>
    </ligand>
</feature>
<dbReference type="HOGENOM" id="CLU_020639_0_1_5"/>
<feature type="binding site" evidence="7">
    <location>
        <begin position="309"/>
        <end position="313"/>
    </location>
    <ligand>
        <name>FMN</name>
        <dbReference type="ChEBI" id="CHEBI:58210"/>
    </ligand>
</feature>
<dbReference type="PANTHER" id="PTHR10578">
    <property type="entry name" value="S -2-HYDROXY-ACID OXIDASE-RELATED"/>
    <property type="match status" value="1"/>
</dbReference>
<dbReference type="PIRSF" id="PIRSF000138">
    <property type="entry name" value="Al-hdrx_acd_dh"/>
    <property type="match status" value="1"/>
</dbReference>
<dbReference type="AlphaFoldDB" id="A3VA28"/>
<evidence type="ECO:0000259" key="8">
    <source>
        <dbReference type="PROSITE" id="PS51349"/>
    </source>
</evidence>
<evidence type="ECO:0000256" key="6">
    <source>
        <dbReference type="PIRSR" id="PIRSR000138-1"/>
    </source>
</evidence>
<feature type="binding site" evidence="7">
    <location>
        <position position="281"/>
    </location>
    <ligand>
        <name>glyoxylate</name>
        <dbReference type="ChEBI" id="CHEBI:36655"/>
    </ligand>
</feature>
<reference evidence="9 10" key="1">
    <citation type="journal article" date="2010" name="J. Bacteriol.">
        <title>Genome sequences of Pelagibaca bermudensis HTCC2601T and Maritimibacter alkaliphilus HTCC2654T, the type strains of two marine Roseobacter genera.</title>
        <authorList>
            <person name="Thrash J.C."/>
            <person name="Cho J.C."/>
            <person name="Ferriera S."/>
            <person name="Johnson J."/>
            <person name="Vergin K.L."/>
            <person name="Giovannoni S.J."/>
        </authorList>
    </citation>
    <scope>NUCLEOTIDE SEQUENCE [LARGE SCALE GENOMIC DNA]</scope>
    <source>
        <strain evidence="9 10">HTCC2654</strain>
    </source>
</reference>
<evidence type="ECO:0000313" key="10">
    <source>
        <dbReference type="Proteomes" id="UP000002931"/>
    </source>
</evidence>
<sequence>MPDLSTVSNIDDLRSRARCALPRALFDFVDGAAGDETTARHNRADFDRYGFRPRVGRDVSTIDLSATMAGRPAALPIALSPIGFAGLCWPEGEVLAARAAARAGIPACLSTNSIASIEDVARAVPEGENWFQLYFLKDRDWMMGLVRRAKDAGYRVLVLTLDLPVAGRRERDVRNAFTVPIRPRLATLAGTALRLPFLARSTRTRFRFGNFEGNPHADGFVSIAKHVSSLFDPSATWEDVARVRAAWDGPMIVKGLLHPDDVEAARRIGVQGISVSNHGGRQLDGSLSAVAALPDMVATAGDDMEVLLDSGVRRGTDILKARALGASGVLIGRAWAYGLAAAGEAGVDKAIELLRDEMTNAMMLLGEREIAALTPSHLTEITL</sequence>
<dbReference type="InterPro" id="IPR008259">
    <property type="entry name" value="FMN_hydac_DH_AS"/>
</dbReference>